<proteinExistence type="predicted"/>
<keyword evidence="2" id="KW-1185">Reference proteome</keyword>
<dbReference type="PANTHER" id="PTHR33223">
    <property type="entry name" value="CCHC-TYPE DOMAIN-CONTAINING PROTEIN"/>
    <property type="match status" value="1"/>
</dbReference>
<organism evidence="2 3">
    <name type="scientific">Nelumbo nucifera</name>
    <name type="common">Sacred lotus</name>
    <dbReference type="NCBI Taxonomy" id="4432"/>
    <lineage>
        <taxon>Eukaryota</taxon>
        <taxon>Viridiplantae</taxon>
        <taxon>Streptophyta</taxon>
        <taxon>Embryophyta</taxon>
        <taxon>Tracheophyta</taxon>
        <taxon>Spermatophyta</taxon>
        <taxon>Magnoliopsida</taxon>
        <taxon>Proteales</taxon>
        <taxon>Nelumbonaceae</taxon>
        <taxon>Nelumbo</taxon>
    </lineage>
</organism>
<evidence type="ECO:0000313" key="3">
    <source>
        <dbReference type="RefSeq" id="XP_010253030.1"/>
    </source>
</evidence>
<dbReference type="RefSeq" id="XP_010253030.1">
    <property type="nucleotide sequence ID" value="XM_010254728.1"/>
</dbReference>
<gene>
    <name evidence="3" type="primary">LOC104594452</name>
</gene>
<evidence type="ECO:0000313" key="2">
    <source>
        <dbReference type="Proteomes" id="UP000189703"/>
    </source>
</evidence>
<evidence type="ECO:0000256" key="1">
    <source>
        <dbReference type="SAM" id="MobiDB-lite"/>
    </source>
</evidence>
<protein>
    <submittedName>
        <fullName evidence="3">Uncharacterized protein LOC104594452</fullName>
    </submittedName>
</protein>
<dbReference type="OrthoDB" id="1740536at2759"/>
<name>A0A1U7ZVI4_NELNU</name>
<dbReference type="KEGG" id="nnu:104594452"/>
<dbReference type="PANTHER" id="PTHR33223:SF10">
    <property type="entry name" value="AMINOTRANSFERASE-LIKE PLANT MOBILE DOMAIN-CONTAINING PROTEIN"/>
    <property type="match status" value="1"/>
</dbReference>
<dbReference type="Proteomes" id="UP000189703">
    <property type="component" value="Unplaced"/>
</dbReference>
<dbReference type="GeneID" id="104594452"/>
<dbReference type="OMA" id="TRANQER"/>
<accession>A0A1U7ZVI4</accession>
<feature type="region of interest" description="Disordered" evidence="1">
    <location>
        <begin position="73"/>
        <end position="113"/>
    </location>
</feature>
<feature type="compositionally biased region" description="Basic and acidic residues" evidence="1">
    <location>
        <begin position="80"/>
        <end position="113"/>
    </location>
</feature>
<dbReference type="InParanoid" id="A0A1U7ZVI4"/>
<dbReference type="AlphaFoldDB" id="A0A1U7ZVI4"/>
<reference evidence="3" key="1">
    <citation type="submission" date="2025-08" db="UniProtKB">
        <authorList>
            <consortium name="RefSeq"/>
        </authorList>
    </citation>
    <scope>IDENTIFICATION</scope>
</reference>
<sequence length="208" mass="24012">MSLKQEPGETLRSYIDRFKKKELEVRDLDPMVSMHTAINGLFPGSTLKLSVAKTPSKTKLKFLKKAQKYITTEEASTRANQERAAECHDRPLEKKRKGGDQHHPDNHGNKDNKKPLALALAYKDYKPLNSTCTQILMQIGEEKFVKWPTKLKQNPKRRNPTKYYKYHRGTGHDTKDCYDLKNEIESLIRCRHLKQFVGGEADASSFQH</sequence>